<sequence length="694" mass="79173">MPTNPYQKITTDHLKRDAFLYIRQSSLRQVFENTESTRRQYALRDRAVALGWPVERIHVIDNDLGLSGASSHDRDGFQYLMAEVALGHAGIVLGLEVSRLARNNADWHRLLELAALTQTLILDEDGEYNPADFNDRLLLGLKGTMSEAELHVLKARLQGGTRNKARRGELKLSLPIGFVYHPDGSVVRDPDQQIHASIQLLFDTYRQTHSASAVVRRFFREGWRFPRRIRRGIGKGEVHWSELNTSRVLQILHNPRYAGAFVYGRTRTARKADLTHTQIRVARSDWQVLIRDAHDGYIEWEEFERNQQTLQKNATAFGQLTRGTTPREGSGLLQGRVLCGLCGRRMRVRYQELAGKQEPYYVCQDDAAHRAGRLCQSVRAREVDMVIGSLLLETVAPEAIEVALDVENEIASRVEQSTAMRLKQLERARYDADLARRRYMNVDPGNRMVADTLESEWNSHLRQLDLLQQEHDRRCQSDQKLLSDEARGRIRSLAEDFAIVWNNPHIEPADRKRILGLLIEDVTLVKAEQIAIQVRFRGGKTTTRMADKPRPIAQIRKTLPEVVSKIDELLETCSDRQTAAHLNELGYKNWRGESFTMKKVINIRNTYNLKSRFVRLRERGMLTAKELASQLGVSPTTIYQWGQSGFLQQHRYGNLHRCLFSPVGNVILVKGQGGRYSATGPSFITVQSTTQGAI</sequence>
<dbReference type="InterPro" id="IPR025827">
    <property type="entry name" value="Zn_ribbon_recom_dom"/>
</dbReference>
<evidence type="ECO:0000259" key="1">
    <source>
        <dbReference type="PROSITE" id="PS51736"/>
    </source>
</evidence>
<gene>
    <name evidence="3" type="ORF">G8O67_005472</name>
</gene>
<reference evidence="3" key="2">
    <citation type="submission" date="2020-02" db="EMBL/GenBank/DDBJ databases">
        <authorList>
            <consortium name="NCBI Pathogen Detection Project"/>
        </authorList>
    </citation>
    <scope>NUCLEOTIDE SEQUENCE</scope>
    <source>
        <strain evidence="3">MA.CK_00/00002125</strain>
    </source>
</reference>
<dbReference type="InterPro" id="IPR050639">
    <property type="entry name" value="SSR_resolvase"/>
</dbReference>
<comment type="caution">
    <text evidence="3">The sequence shown here is derived from an EMBL/GenBank/DDBJ whole genome shotgun (WGS) entry which is preliminary data.</text>
</comment>
<dbReference type="Gene3D" id="3.90.1750.20">
    <property type="entry name" value="Putative Large Serine Recombinase, Chain B, Domain 2"/>
    <property type="match status" value="1"/>
</dbReference>
<feature type="domain" description="Resolvase/invertase-type recombinase catalytic" evidence="1">
    <location>
        <begin position="17"/>
        <end position="168"/>
    </location>
</feature>
<dbReference type="InterPro" id="IPR011109">
    <property type="entry name" value="DNA_bind_recombinase_dom"/>
</dbReference>
<dbReference type="EMBL" id="DAAWYJ010000065">
    <property type="protein sequence ID" value="HAG0018040.1"/>
    <property type="molecule type" value="Genomic_DNA"/>
</dbReference>
<protein>
    <submittedName>
        <fullName evidence="3">Recombinase family protein</fullName>
    </submittedName>
</protein>
<dbReference type="Pfam" id="PF00239">
    <property type="entry name" value="Resolvase"/>
    <property type="match status" value="1"/>
</dbReference>
<proteinExistence type="predicted"/>
<dbReference type="Pfam" id="PF13408">
    <property type="entry name" value="Zn_ribbon_recom"/>
    <property type="match status" value="1"/>
</dbReference>
<dbReference type="GO" id="GO:0000150">
    <property type="term" value="F:DNA strand exchange activity"/>
    <property type="evidence" value="ECO:0007669"/>
    <property type="project" value="InterPro"/>
</dbReference>
<dbReference type="SMART" id="SM00857">
    <property type="entry name" value="Resolvase"/>
    <property type="match status" value="1"/>
</dbReference>
<dbReference type="Pfam" id="PF07508">
    <property type="entry name" value="Recombinase"/>
    <property type="match status" value="1"/>
</dbReference>
<name>A0A756IA47_SALER</name>
<dbReference type="InterPro" id="IPR006119">
    <property type="entry name" value="Resolv_N"/>
</dbReference>
<organism evidence="3">
    <name type="scientific">Salmonella enterica</name>
    <name type="common">Salmonella choleraesuis</name>
    <dbReference type="NCBI Taxonomy" id="28901"/>
    <lineage>
        <taxon>Bacteria</taxon>
        <taxon>Pseudomonadati</taxon>
        <taxon>Pseudomonadota</taxon>
        <taxon>Gammaproteobacteria</taxon>
        <taxon>Enterobacterales</taxon>
        <taxon>Enterobacteriaceae</taxon>
        <taxon>Salmonella</taxon>
    </lineage>
</organism>
<dbReference type="PROSITE" id="PS51737">
    <property type="entry name" value="RECOMBINASE_DNA_BIND"/>
    <property type="match status" value="1"/>
</dbReference>
<evidence type="ECO:0000313" key="3">
    <source>
        <dbReference type="EMBL" id="HAG0018040.1"/>
    </source>
</evidence>
<dbReference type="CDD" id="cd00338">
    <property type="entry name" value="Ser_Recombinase"/>
    <property type="match status" value="1"/>
</dbReference>
<dbReference type="GO" id="GO:0003677">
    <property type="term" value="F:DNA binding"/>
    <property type="evidence" value="ECO:0007669"/>
    <property type="project" value="InterPro"/>
</dbReference>
<dbReference type="InterPro" id="IPR036162">
    <property type="entry name" value="Resolvase-like_N_sf"/>
</dbReference>
<dbReference type="SUPFAM" id="SSF53041">
    <property type="entry name" value="Resolvase-like"/>
    <property type="match status" value="1"/>
</dbReference>
<evidence type="ECO:0000259" key="2">
    <source>
        <dbReference type="PROSITE" id="PS51737"/>
    </source>
</evidence>
<dbReference type="PANTHER" id="PTHR30461">
    <property type="entry name" value="DNA-INVERTASE FROM LAMBDOID PROPHAGE"/>
    <property type="match status" value="1"/>
</dbReference>
<accession>A0A756IA47</accession>
<dbReference type="PANTHER" id="PTHR30461:SF23">
    <property type="entry name" value="DNA RECOMBINASE-RELATED"/>
    <property type="match status" value="1"/>
</dbReference>
<dbReference type="PROSITE" id="PS51736">
    <property type="entry name" value="RECOMBINASES_3"/>
    <property type="match status" value="1"/>
</dbReference>
<dbReference type="Gene3D" id="3.40.50.1390">
    <property type="entry name" value="Resolvase, N-terminal catalytic domain"/>
    <property type="match status" value="1"/>
</dbReference>
<feature type="domain" description="Recombinase" evidence="2">
    <location>
        <begin position="175"/>
        <end position="316"/>
    </location>
</feature>
<dbReference type="AlphaFoldDB" id="A0A756IA47"/>
<dbReference type="InterPro" id="IPR038109">
    <property type="entry name" value="DNA_bind_recomb_sf"/>
</dbReference>
<reference evidence="3" key="1">
    <citation type="journal article" date="2018" name="Genome Biol.">
        <title>SKESA: strategic k-mer extension for scrupulous assemblies.</title>
        <authorList>
            <person name="Souvorov A."/>
            <person name="Agarwala R."/>
            <person name="Lipman D.J."/>
        </authorList>
    </citation>
    <scope>NUCLEOTIDE SEQUENCE</scope>
    <source>
        <strain evidence="3">MA.CK_00/00002125</strain>
    </source>
</reference>